<evidence type="ECO:0000259" key="6">
    <source>
        <dbReference type="SMART" id="SM00062"/>
    </source>
</evidence>
<evidence type="ECO:0000256" key="3">
    <source>
        <dbReference type="ARBA" id="ARBA00022729"/>
    </source>
</evidence>
<dbReference type="AlphaFoldDB" id="A0A2S5KT53"/>
<dbReference type="OrthoDB" id="5292462at2"/>
<accession>A0A2S5KT53</accession>
<name>A0A2S5KT53_9PROT</name>
<evidence type="ECO:0000313" key="8">
    <source>
        <dbReference type="Proteomes" id="UP000238196"/>
    </source>
</evidence>
<dbReference type="Proteomes" id="UP000238196">
    <property type="component" value="Unassembled WGS sequence"/>
</dbReference>
<dbReference type="SMART" id="SM00062">
    <property type="entry name" value="PBPb"/>
    <property type="match status" value="1"/>
</dbReference>
<comment type="caution">
    <text evidence="7">The sequence shown here is derived from an EMBL/GenBank/DDBJ whole genome shotgun (WGS) entry which is preliminary data.</text>
</comment>
<comment type="similarity">
    <text evidence="2 4">Belongs to the bacterial solute-binding protein 3 family.</text>
</comment>
<dbReference type="SUPFAM" id="SSF53850">
    <property type="entry name" value="Periplasmic binding protein-like II"/>
    <property type="match status" value="1"/>
</dbReference>
<sequence>MSYPAFKQLLLTSALTIGALTSLDAAATTLRIGTEGAYPPFNYVTPDGQLAGFDVEIGKALCQQMQADCSFVAQDWDGIIPALQAGKYDVILASMFITEQRKQQVSFTEPYYKAAMTFVTHKDDAISDFSPSALAGKVIGAQSSTTQADYIAKVYPDAELRLYPTQDEANLDMVNGRLDLMVGDLLPMMEWTTKTKDGDCCTLAGQLITDPTYVGEGVGMAVRKTDDALRQQLNQALDAIVANGTYKTINDKYFPINILTLK</sequence>
<evidence type="ECO:0000256" key="2">
    <source>
        <dbReference type="ARBA" id="ARBA00010333"/>
    </source>
</evidence>
<evidence type="ECO:0000313" key="7">
    <source>
        <dbReference type="EMBL" id="PPC77835.1"/>
    </source>
</evidence>
<dbReference type="PANTHER" id="PTHR35936:SF17">
    <property type="entry name" value="ARGININE-BINDING EXTRACELLULAR PROTEIN ARTP"/>
    <property type="match status" value="1"/>
</dbReference>
<dbReference type="Gene3D" id="3.40.190.10">
    <property type="entry name" value="Periplasmic binding protein-like II"/>
    <property type="match status" value="2"/>
</dbReference>
<evidence type="ECO:0000256" key="4">
    <source>
        <dbReference type="RuleBase" id="RU003744"/>
    </source>
</evidence>
<dbReference type="InterPro" id="IPR001638">
    <property type="entry name" value="Solute-binding_3/MltF_N"/>
</dbReference>
<feature type="chain" id="PRO_5015521572" evidence="5">
    <location>
        <begin position="28"/>
        <end position="262"/>
    </location>
</feature>
<protein>
    <submittedName>
        <fullName evidence="7">Amino acid ABC transporter</fullName>
    </submittedName>
</protein>
<keyword evidence="3 5" id="KW-0732">Signal</keyword>
<proteinExistence type="inferred from homology"/>
<feature type="signal peptide" evidence="5">
    <location>
        <begin position="1"/>
        <end position="27"/>
    </location>
</feature>
<dbReference type="EMBL" id="PRLP01000025">
    <property type="protein sequence ID" value="PPC77835.1"/>
    <property type="molecule type" value="Genomic_DNA"/>
</dbReference>
<evidence type="ECO:0000256" key="5">
    <source>
        <dbReference type="SAM" id="SignalP"/>
    </source>
</evidence>
<dbReference type="Pfam" id="PF00497">
    <property type="entry name" value="SBP_bac_3"/>
    <property type="match status" value="1"/>
</dbReference>
<evidence type="ECO:0000256" key="1">
    <source>
        <dbReference type="ARBA" id="ARBA00004196"/>
    </source>
</evidence>
<dbReference type="InterPro" id="IPR018313">
    <property type="entry name" value="SBP_3_CS"/>
</dbReference>
<reference evidence="7 8" key="1">
    <citation type="submission" date="2018-02" db="EMBL/GenBank/DDBJ databases">
        <title>novel marine gammaproteobacteria from coastal saline agro ecosystem.</title>
        <authorList>
            <person name="Krishnan R."/>
            <person name="Ramesh Kumar N."/>
        </authorList>
    </citation>
    <scope>NUCLEOTIDE SEQUENCE [LARGE SCALE GENOMIC DNA]</scope>
    <source>
        <strain evidence="7 8">228</strain>
    </source>
</reference>
<dbReference type="PROSITE" id="PS01039">
    <property type="entry name" value="SBP_BACTERIAL_3"/>
    <property type="match status" value="1"/>
</dbReference>
<comment type="subcellular location">
    <subcellularLocation>
        <location evidence="1">Cell envelope</location>
    </subcellularLocation>
</comment>
<organism evidence="7 8">
    <name type="scientific">Proteobacteria bacterium 228</name>
    <dbReference type="NCBI Taxonomy" id="2083153"/>
    <lineage>
        <taxon>Bacteria</taxon>
        <taxon>Pseudomonadati</taxon>
        <taxon>Pseudomonadota</taxon>
    </lineage>
</organism>
<gene>
    <name evidence="7" type="ORF">C4K68_08530</name>
</gene>
<feature type="domain" description="Solute-binding protein family 3/N-terminal" evidence="6">
    <location>
        <begin position="29"/>
        <end position="257"/>
    </location>
</feature>
<dbReference type="CDD" id="cd13702">
    <property type="entry name" value="PBP2_mlr5654_like"/>
    <property type="match status" value="1"/>
</dbReference>
<dbReference type="PANTHER" id="PTHR35936">
    <property type="entry name" value="MEMBRANE-BOUND LYTIC MUREIN TRANSGLYCOSYLASE F"/>
    <property type="match status" value="1"/>
</dbReference>
<dbReference type="GO" id="GO:0030313">
    <property type="term" value="C:cell envelope"/>
    <property type="evidence" value="ECO:0007669"/>
    <property type="project" value="UniProtKB-SubCell"/>
</dbReference>